<dbReference type="EMBL" id="CP053923">
    <property type="protein sequence ID" value="QNT70148.1"/>
    <property type="molecule type" value="Genomic_DNA"/>
</dbReference>
<evidence type="ECO:0000313" key="1">
    <source>
        <dbReference type="EMBL" id="QNT70148.1"/>
    </source>
</evidence>
<organism evidence="1 2">
    <name type="scientific">Defluviicoccus vanus</name>
    <dbReference type="NCBI Taxonomy" id="111831"/>
    <lineage>
        <taxon>Bacteria</taxon>
        <taxon>Pseudomonadati</taxon>
        <taxon>Pseudomonadota</taxon>
        <taxon>Alphaproteobacteria</taxon>
        <taxon>Rhodospirillales</taxon>
        <taxon>Rhodospirillaceae</taxon>
        <taxon>Defluviicoccus</taxon>
    </lineage>
</organism>
<dbReference type="Proteomes" id="UP000516369">
    <property type="component" value="Chromosome"/>
</dbReference>
<accession>A0A7H1N362</accession>
<gene>
    <name evidence="1" type="ORF">HQ394_13435</name>
</gene>
<keyword evidence="2" id="KW-1185">Reference proteome</keyword>
<dbReference type="KEGG" id="dvn:HQ394_13435"/>
<dbReference type="RefSeq" id="WP_190260634.1">
    <property type="nucleotide sequence ID" value="NZ_CP053923.1"/>
</dbReference>
<proteinExistence type="predicted"/>
<sequence length="368" mass="39485">MGVHGFDAALAQGPGEEKGHGAETVGYLALQPGTGSSGVFDVTGDAAPYLLQTFKTNGRWLPVLSQRLKRSNEASEVQQTVEDVQVLALGRQLFAQQVSAKDRFLTAMSRLAPVEDGPFEWGMVRGLDASWTVMPFAKTYNTPVVVVRSVSQHDAKPGRVDVRQALADRVELRFQSSGDDAEHGKEDAFYMIAEAGRHPLGDLAIEAGRLIAEGTDENRSIRFASPFANAPIVLTSVKTADGEAVDARVDTITVGSFSTAFAAPLGSSQMMDWIAVQEGSSTLKSGRTIEAFSSDVGLDFGSVYFPMVRSNQHPTVVSDVNGAVDATPRILRHANPTGARIRLRLAPEDVLDASRANVRERVGIFVGD</sequence>
<evidence type="ECO:0000313" key="2">
    <source>
        <dbReference type="Proteomes" id="UP000516369"/>
    </source>
</evidence>
<reference evidence="1 2" key="1">
    <citation type="submission" date="2020-05" db="EMBL/GenBank/DDBJ databases">
        <title>Complete closed genome sequence of Defluviicoccus vanus.</title>
        <authorList>
            <person name="Bessarab I."/>
            <person name="Arumugam K."/>
            <person name="Maszenan A.M."/>
            <person name="Seviour R.J."/>
            <person name="Williams R.B."/>
        </authorList>
    </citation>
    <scope>NUCLEOTIDE SEQUENCE [LARGE SCALE GENOMIC DNA]</scope>
    <source>
        <strain evidence="1 2">Ben 114</strain>
    </source>
</reference>
<name>A0A7H1N362_9PROT</name>
<protein>
    <submittedName>
        <fullName evidence="1">Uncharacterized protein</fullName>
    </submittedName>
</protein>
<dbReference type="AlphaFoldDB" id="A0A7H1N362"/>